<dbReference type="Pfam" id="PF13669">
    <property type="entry name" value="Glyoxalase_4"/>
    <property type="match status" value="1"/>
</dbReference>
<organism evidence="2 3">
    <name type="scientific">Streptomyces xiamenensis</name>
    <dbReference type="NCBI Taxonomy" id="408015"/>
    <lineage>
        <taxon>Bacteria</taxon>
        <taxon>Bacillati</taxon>
        <taxon>Actinomycetota</taxon>
        <taxon>Actinomycetes</taxon>
        <taxon>Kitasatosporales</taxon>
        <taxon>Streptomycetaceae</taxon>
        <taxon>Streptomyces</taxon>
    </lineage>
</organism>
<dbReference type="SUPFAM" id="SSF54593">
    <property type="entry name" value="Glyoxalase/Bleomycin resistance protein/Dihydroxybiphenyl dioxygenase"/>
    <property type="match status" value="1"/>
</dbReference>
<dbReference type="PATRIC" id="fig|408015.6.peg.262"/>
<gene>
    <name evidence="2" type="ORF">SXIM_02360</name>
</gene>
<sequence>MSDHSPNPPTGALHHVEIWVPDLTRATHTWGRLLEALGYTPHQDWPGGRSWRLAHTYLVFEQSPALTGPRHDRCAPGLNHLAFHAGTRHDVDTLTDQAIATGWTLLFPDRHPHAGGPQQYAAYLENTDGFEIELIAGRSR</sequence>
<dbReference type="STRING" id="408015.SXIM_02360"/>
<dbReference type="PANTHER" id="PTHR36113:SF6">
    <property type="entry name" value="FOSFOMYCIN RESISTANCE PROTEIN FOSX"/>
    <property type="match status" value="1"/>
</dbReference>
<dbReference type="EMBL" id="CP009922">
    <property type="protein sequence ID" value="AKG41620.1"/>
    <property type="molecule type" value="Genomic_DNA"/>
</dbReference>
<dbReference type="InterPro" id="IPR037523">
    <property type="entry name" value="VOC_core"/>
</dbReference>
<dbReference type="Gene3D" id="3.10.180.10">
    <property type="entry name" value="2,3-Dihydroxybiphenyl 1,2-Dioxygenase, domain 1"/>
    <property type="match status" value="1"/>
</dbReference>
<evidence type="ECO:0000313" key="3">
    <source>
        <dbReference type="Proteomes" id="UP000034034"/>
    </source>
</evidence>
<name>A0A0F7FNS9_9ACTN</name>
<dbReference type="AlphaFoldDB" id="A0A0F7FNS9"/>
<dbReference type="Proteomes" id="UP000034034">
    <property type="component" value="Chromosome"/>
</dbReference>
<evidence type="ECO:0000313" key="2">
    <source>
        <dbReference type="EMBL" id="AKG41620.1"/>
    </source>
</evidence>
<dbReference type="PANTHER" id="PTHR36113">
    <property type="entry name" value="LYASE, PUTATIVE-RELATED-RELATED"/>
    <property type="match status" value="1"/>
</dbReference>
<evidence type="ECO:0000259" key="1">
    <source>
        <dbReference type="PROSITE" id="PS51819"/>
    </source>
</evidence>
<dbReference type="InterPro" id="IPR051332">
    <property type="entry name" value="Fosfomycin_Res_Enzymes"/>
</dbReference>
<proteinExistence type="predicted"/>
<dbReference type="InterPro" id="IPR029068">
    <property type="entry name" value="Glyas_Bleomycin-R_OHBP_Dase"/>
</dbReference>
<dbReference type="PROSITE" id="PS51819">
    <property type="entry name" value="VOC"/>
    <property type="match status" value="1"/>
</dbReference>
<reference evidence="2" key="1">
    <citation type="submission" date="2019-08" db="EMBL/GenBank/DDBJ databases">
        <title>Complete genome sequence of a mangrove-derived Streptomyces xiamenensis.</title>
        <authorList>
            <person name="Xu J."/>
        </authorList>
    </citation>
    <scope>NUCLEOTIDE SEQUENCE</scope>
    <source>
        <strain evidence="2">318</strain>
    </source>
</reference>
<accession>A0A0F7FNS9</accession>
<keyword evidence="3" id="KW-1185">Reference proteome</keyword>
<protein>
    <submittedName>
        <fullName evidence="2">Ribonuclease H</fullName>
    </submittedName>
</protein>
<dbReference type="RefSeq" id="WP_030726780.1">
    <property type="nucleotide sequence ID" value="NZ_CP009922.3"/>
</dbReference>
<dbReference type="HOGENOM" id="CLU_046006_9_0_11"/>
<dbReference type="KEGG" id="sxi:SXIM_02360"/>
<feature type="domain" description="VOC" evidence="1">
    <location>
        <begin position="12"/>
        <end position="137"/>
    </location>
</feature>